<accession>A0A7Y9J1Q8</accession>
<feature type="transmembrane region" description="Helical" evidence="5">
    <location>
        <begin position="79"/>
        <end position="103"/>
    </location>
</feature>
<keyword evidence="6" id="KW-0328">Glycosyltransferase</keyword>
<evidence type="ECO:0000256" key="2">
    <source>
        <dbReference type="ARBA" id="ARBA00022692"/>
    </source>
</evidence>
<feature type="transmembrane region" description="Helical" evidence="5">
    <location>
        <begin position="234"/>
        <end position="251"/>
    </location>
</feature>
<evidence type="ECO:0000256" key="1">
    <source>
        <dbReference type="ARBA" id="ARBA00004141"/>
    </source>
</evidence>
<feature type="transmembrane region" description="Helical" evidence="5">
    <location>
        <begin position="271"/>
        <end position="288"/>
    </location>
</feature>
<keyword evidence="2 5" id="KW-0812">Transmembrane</keyword>
<dbReference type="RefSeq" id="WP_343078050.1">
    <property type="nucleotide sequence ID" value="NZ_BAAAGN010000010.1"/>
</dbReference>
<feature type="transmembrane region" description="Helical" evidence="5">
    <location>
        <begin position="41"/>
        <end position="59"/>
    </location>
</feature>
<sequence>MNALGGLLKTARPRQWVKNVLVVAPLLPAGAAQLTGEAFAGAGVAFVVFCVIASAVYLVNDAKDVEADRAHPRKRFRPIAAGVVSPGAAYATAVVLFVVGLGVSALWDPYLAVVMAVYAAIQLAYCFGMKHEPLIELASVASGFLLRALAGGVAAGIQLSSWFLLTTAFGSLFMAAGKRYAEARQGEETGRAVRKVVQKYTQTYLRFVWTLSATVVVTAYSLWSFQVLAPSSPAWSVISIIPFVLAILRYAIDVDRGEAEEPEELALHDRVLLVLALSWVVVLLLAVYA</sequence>
<dbReference type="CDD" id="cd13963">
    <property type="entry name" value="PT_UbiA_2"/>
    <property type="match status" value="1"/>
</dbReference>
<dbReference type="GO" id="GO:0016757">
    <property type="term" value="F:glycosyltransferase activity"/>
    <property type="evidence" value="ECO:0007669"/>
    <property type="project" value="UniProtKB-KW"/>
</dbReference>
<keyword evidence="7" id="KW-1185">Reference proteome</keyword>
<gene>
    <name evidence="6" type="ORF">BJ968_002946</name>
</gene>
<dbReference type="Gene3D" id="1.10.357.140">
    <property type="entry name" value="UbiA prenyltransferase"/>
    <property type="match status" value="1"/>
</dbReference>
<dbReference type="GO" id="GO:0016765">
    <property type="term" value="F:transferase activity, transferring alkyl or aryl (other than methyl) groups"/>
    <property type="evidence" value="ECO:0007669"/>
    <property type="project" value="InterPro"/>
</dbReference>
<evidence type="ECO:0000256" key="4">
    <source>
        <dbReference type="ARBA" id="ARBA00023136"/>
    </source>
</evidence>
<proteinExistence type="predicted"/>
<feature type="transmembrane region" description="Helical" evidence="5">
    <location>
        <begin position="159"/>
        <end position="176"/>
    </location>
</feature>
<dbReference type="EC" id="2.4.2.45" evidence="6"/>
<name>A0A7Y9J1Q8_9ACTN</name>
<keyword evidence="6" id="KW-0808">Transferase</keyword>
<reference evidence="6 7" key="1">
    <citation type="submission" date="2020-07" db="EMBL/GenBank/DDBJ databases">
        <title>Sequencing the genomes of 1000 actinobacteria strains.</title>
        <authorList>
            <person name="Klenk H.-P."/>
        </authorList>
    </citation>
    <scope>NUCLEOTIDE SEQUENCE [LARGE SCALE GENOMIC DNA]</scope>
    <source>
        <strain evidence="6 7">DSM 7487</strain>
    </source>
</reference>
<evidence type="ECO:0000256" key="3">
    <source>
        <dbReference type="ARBA" id="ARBA00022989"/>
    </source>
</evidence>
<comment type="subcellular location">
    <subcellularLocation>
        <location evidence="1">Membrane</location>
        <topology evidence="1">Multi-pass membrane protein</topology>
    </subcellularLocation>
</comment>
<keyword evidence="3 5" id="KW-1133">Transmembrane helix</keyword>
<dbReference type="AlphaFoldDB" id="A0A7Y9J1Q8"/>
<feature type="transmembrane region" description="Helical" evidence="5">
    <location>
        <begin position="109"/>
        <end position="127"/>
    </location>
</feature>
<evidence type="ECO:0000313" key="7">
    <source>
        <dbReference type="Proteomes" id="UP000521922"/>
    </source>
</evidence>
<evidence type="ECO:0000313" key="6">
    <source>
        <dbReference type="EMBL" id="NYD23406.1"/>
    </source>
</evidence>
<feature type="transmembrane region" description="Helical" evidence="5">
    <location>
        <begin position="134"/>
        <end position="153"/>
    </location>
</feature>
<dbReference type="EMBL" id="JACCBB010000001">
    <property type="protein sequence ID" value="NYD23406.1"/>
    <property type="molecule type" value="Genomic_DNA"/>
</dbReference>
<dbReference type="Pfam" id="PF01040">
    <property type="entry name" value="UbiA"/>
    <property type="match status" value="1"/>
</dbReference>
<evidence type="ECO:0000256" key="5">
    <source>
        <dbReference type="SAM" id="Phobius"/>
    </source>
</evidence>
<keyword evidence="4 5" id="KW-0472">Membrane</keyword>
<dbReference type="InterPro" id="IPR044878">
    <property type="entry name" value="UbiA_sf"/>
</dbReference>
<comment type="caution">
    <text evidence="6">The sequence shown here is derived from an EMBL/GenBank/DDBJ whole genome shotgun (WGS) entry which is preliminary data.</text>
</comment>
<dbReference type="GO" id="GO:0016020">
    <property type="term" value="C:membrane"/>
    <property type="evidence" value="ECO:0007669"/>
    <property type="project" value="UniProtKB-SubCell"/>
</dbReference>
<dbReference type="Proteomes" id="UP000521922">
    <property type="component" value="Unassembled WGS sequence"/>
</dbReference>
<dbReference type="NCBIfam" id="NF008978">
    <property type="entry name" value="PRK12324.1-4"/>
    <property type="match status" value="1"/>
</dbReference>
<organism evidence="6 7">
    <name type="scientific">Kineococcus aurantiacus</name>
    <dbReference type="NCBI Taxonomy" id="37633"/>
    <lineage>
        <taxon>Bacteria</taxon>
        <taxon>Bacillati</taxon>
        <taxon>Actinomycetota</taxon>
        <taxon>Actinomycetes</taxon>
        <taxon>Kineosporiales</taxon>
        <taxon>Kineosporiaceae</taxon>
        <taxon>Kineococcus</taxon>
    </lineage>
</organism>
<feature type="transmembrane region" description="Helical" evidence="5">
    <location>
        <begin position="204"/>
        <end position="222"/>
    </location>
</feature>
<protein>
    <submittedName>
        <fullName evidence="6">Decaprenyl-phosphate phosphoribosyltransferase</fullName>
        <ecNumber evidence="6">2.4.2.45</ecNumber>
    </submittedName>
</protein>
<dbReference type="InterPro" id="IPR000537">
    <property type="entry name" value="UbiA_prenyltransferase"/>
</dbReference>